<accession>A0ABP9KL65</accession>
<feature type="region of interest" description="Disordered" evidence="1">
    <location>
        <begin position="46"/>
        <end position="79"/>
    </location>
</feature>
<dbReference type="Proteomes" id="UP001500603">
    <property type="component" value="Unassembled WGS sequence"/>
</dbReference>
<sequence>MSISREEMERIARELWGPTMGFQRDTPESRAVVAKQKAYLKELEEKGRRQATEEQTAIWQAWGDSEAKRIEQERGETPE</sequence>
<gene>
    <name evidence="2" type="ORF">GCM10023318_37500</name>
</gene>
<keyword evidence="3" id="KW-1185">Reference proteome</keyword>
<organism evidence="2 3">
    <name type="scientific">Nocardia callitridis</name>
    <dbReference type="NCBI Taxonomy" id="648753"/>
    <lineage>
        <taxon>Bacteria</taxon>
        <taxon>Bacillati</taxon>
        <taxon>Actinomycetota</taxon>
        <taxon>Actinomycetes</taxon>
        <taxon>Mycobacteriales</taxon>
        <taxon>Nocardiaceae</taxon>
        <taxon>Nocardia</taxon>
    </lineage>
</organism>
<evidence type="ECO:0000313" key="2">
    <source>
        <dbReference type="EMBL" id="GAA5058328.1"/>
    </source>
</evidence>
<dbReference type="RefSeq" id="WP_345496832.1">
    <property type="nucleotide sequence ID" value="NZ_BAABJM010000003.1"/>
</dbReference>
<evidence type="ECO:0000256" key="1">
    <source>
        <dbReference type="SAM" id="MobiDB-lite"/>
    </source>
</evidence>
<protein>
    <submittedName>
        <fullName evidence="2">Uncharacterized protein</fullName>
    </submittedName>
</protein>
<reference evidence="3" key="1">
    <citation type="journal article" date="2019" name="Int. J. Syst. Evol. Microbiol.">
        <title>The Global Catalogue of Microorganisms (GCM) 10K type strain sequencing project: providing services to taxonomists for standard genome sequencing and annotation.</title>
        <authorList>
            <consortium name="The Broad Institute Genomics Platform"/>
            <consortium name="The Broad Institute Genome Sequencing Center for Infectious Disease"/>
            <person name="Wu L."/>
            <person name="Ma J."/>
        </authorList>
    </citation>
    <scope>NUCLEOTIDE SEQUENCE [LARGE SCALE GENOMIC DNA]</scope>
    <source>
        <strain evidence="3">JCM 18298</strain>
    </source>
</reference>
<dbReference type="EMBL" id="BAABJM010000003">
    <property type="protein sequence ID" value="GAA5058328.1"/>
    <property type="molecule type" value="Genomic_DNA"/>
</dbReference>
<proteinExistence type="predicted"/>
<comment type="caution">
    <text evidence="2">The sequence shown here is derived from an EMBL/GenBank/DDBJ whole genome shotgun (WGS) entry which is preliminary data.</text>
</comment>
<evidence type="ECO:0000313" key="3">
    <source>
        <dbReference type="Proteomes" id="UP001500603"/>
    </source>
</evidence>
<name>A0ABP9KL65_9NOCA</name>
<feature type="compositionally biased region" description="Basic and acidic residues" evidence="1">
    <location>
        <begin position="65"/>
        <end position="79"/>
    </location>
</feature>